<name>A0A9P9F6I1_9HYPO</name>
<dbReference type="CDD" id="cd12148">
    <property type="entry name" value="fungal_TF_MHR"/>
    <property type="match status" value="1"/>
</dbReference>
<evidence type="ECO:0000256" key="2">
    <source>
        <dbReference type="ARBA" id="ARBA00022723"/>
    </source>
</evidence>
<evidence type="ECO:0000313" key="6">
    <source>
        <dbReference type="EMBL" id="KAH7153255.1"/>
    </source>
</evidence>
<gene>
    <name evidence="6" type="ORF">EDB81DRAFT_946139</name>
</gene>
<dbReference type="OrthoDB" id="6612291at2759"/>
<dbReference type="PROSITE" id="PS00463">
    <property type="entry name" value="ZN2_CY6_FUNGAL_1"/>
    <property type="match status" value="1"/>
</dbReference>
<dbReference type="Pfam" id="PF04082">
    <property type="entry name" value="Fungal_trans"/>
    <property type="match status" value="1"/>
</dbReference>
<dbReference type="PANTHER" id="PTHR31001:SF40">
    <property type="entry name" value="ZN(II)2CYS6 TRANSCRIPTION FACTOR (EUROFUNG)"/>
    <property type="match status" value="1"/>
</dbReference>
<dbReference type="InterPro" id="IPR007219">
    <property type="entry name" value="XnlR_reg_dom"/>
</dbReference>
<dbReference type="CDD" id="cd00067">
    <property type="entry name" value="GAL4"/>
    <property type="match status" value="1"/>
</dbReference>
<dbReference type="InterPro" id="IPR050613">
    <property type="entry name" value="Sec_Metabolite_Reg"/>
</dbReference>
<evidence type="ECO:0000256" key="3">
    <source>
        <dbReference type="ARBA" id="ARBA00023242"/>
    </source>
</evidence>
<evidence type="ECO:0000256" key="1">
    <source>
        <dbReference type="ARBA" id="ARBA00004123"/>
    </source>
</evidence>
<proteinExistence type="predicted"/>
<organism evidence="6 7">
    <name type="scientific">Dactylonectria macrodidyma</name>
    <dbReference type="NCBI Taxonomy" id="307937"/>
    <lineage>
        <taxon>Eukaryota</taxon>
        <taxon>Fungi</taxon>
        <taxon>Dikarya</taxon>
        <taxon>Ascomycota</taxon>
        <taxon>Pezizomycotina</taxon>
        <taxon>Sordariomycetes</taxon>
        <taxon>Hypocreomycetidae</taxon>
        <taxon>Hypocreales</taxon>
        <taxon>Nectriaceae</taxon>
        <taxon>Dactylonectria</taxon>
    </lineage>
</organism>
<dbReference type="Pfam" id="PF00172">
    <property type="entry name" value="Zn_clus"/>
    <property type="match status" value="1"/>
</dbReference>
<dbReference type="GO" id="GO:0000981">
    <property type="term" value="F:DNA-binding transcription factor activity, RNA polymerase II-specific"/>
    <property type="evidence" value="ECO:0007669"/>
    <property type="project" value="InterPro"/>
</dbReference>
<dbReference type="PANTHER" id="PTHR31001">
    <property type="entry name" value="UNCHARACTERIZED TRANSCRIPTIONAL REGULATORY PROTEIN"/>
    <property type="match status" value="1"/>
</dbReference>
<dbReference type="InterPro" id="IPR036864">
    <property type="entry name" value="Zn2-C6_fun-type_DNA-bd_sf"/>
</dbReference>
<dbReference type="PROSITE" id="PS50048">
    <property type="entry name" value="ZN2_CY6_FUNGAL_2"/>
    <property type="match status" value="1"/>
</dbReference>
<evidence type="ECO:0000313" key="7">
    <source>
        <dbReference type="Proteomes" id="UP000738349"/>
    </source>
</evidence>
<dbReference type="GO" id="GO:0006351">
    <property type="term" value="P:DNA-templated transcription"/>
    <property type="evidence" value="ECO:0007669"/>
    <property type="project" value="InterPro"/>
</dbReference>
<dbReference type="EMBL" id="JAGMUV010000006">
    <property type="protein sequence ID" value="KAH7153255.1"/>
    <property type="molecule type" value="Genomic_DNA"/>
</dbReference>
<dbReference type="SMART" id="SM00066">
    <property type="entry name" value="GAL4"/>
    <property type="match status" value="1"/>
</dbReference>
<feature type="domain" description="Zn(2)-C6 fungal-type" evidence="5">
    <location>
        <begin position="14"/>
        <end position="44"/>
    </location>
</feature>
<feature type="region of interest" description="Disordered" evidence="4">
    <location>
        <begin position="47"/>
        <end position="72"/>
    </location>
</feature>
<dbReference type="SUPFAM" id="SSF57701">
    <property type="entry name" value="Zn2/Cys6 DNA-binding domain"/>
    <property type="match status" value="1"/>
</dbReference>
<sequence length="584" mass="66151">MTSLLRRANGRPQACDPCRFRKVACDHGQPICSRCKKRRQTCVYTLTTQPKPKRHPLPRSRTPASTPTPPCTGYLGFTSHSTVFEETRNSLTQVHGSRPANGSRPISGPRRGPRVRTEMTAPLREMALFVLHNLPPLDQLFTLQRDQCQPDGWIGEATRRIVQKIRDSFPSPVDDDSLLEDCARTICENTAQPFHEDNIGTREWMEQLTEAPRWESLGLLWTFWDLAQWNNGGGEIVCACLKHCIELALQFTPGNDVILHLCFRRSTMESIVSGDAGLACWSYHGETVALMTFLGLHAEPETSQYRPTLLSENRRRLFGRVFNIDKVMVSFSGRPPLIGRRYSSTPLPLDLSDEVLLADDEVITNAVQNLDAQGWNTEGKLLPATLLRARVMIAFIRDELLEIALGRGSQTTLAHLQDIKARQIRTMAEFPAGLVYREEEVDDPEINVETLFSRMLVKLEHLQNLFFVERLMLRLGSDQGNLLVTSFEMVSLTLVIWKRQDRFASIRRDFEWLLMAYGAPGGGILCLELLRPTFRGIHPDSPKLSRSSIIQQLSLLIGFLDWGARGRLRRLTGRDCNSISTLTY</sequence>
<comment type="caution">
    <text evidence="6">The sequence shown here is derived from an EMBL/GenBank/DDBJ whole genome shotgun (WGS) entry which is preliminary data.</text>
</comment>
<feature type="region of interest" description="Disordered" evidence="4">
    <location>
        <begin position="90"/>
        <end position="114"/>
    </location>
</feature>
<keyword evidence="2" id="KW-0479">Metal-binding</keyword>
<dbReference type="InterPro" id="IPR001138">
    <property type="entry name" value="Zn2Cys6_DnaBD"/>
</dbReference>
<dbReference type="AlphaFoldDB" id="A0A9P9F6I1"/>
<dbReference type="Proteomes" id="UP000738349">
    <property type="component" value="Unassembled WGS sequence"/>
</dbReference>
<protein>
    <recommendedName>
        <fullName evidence="5">Zn(2)-C6 fungal-type domain-containing protein</fullName>
    </recommendedName>
</protein>
<evidence type="ECO:0000256" key="4">
    <source>
        <dbReference type="SAM" id="MobiDB-lite"/>
    </source>
</evidence>
<evidence type="ECO:0000259" key="5">
    <source>
        <dbReference type="PROSITE" id="PS50048"/>
    </source>
</evidence>
<accession>A0A9P9F6I1</accession>
<dbReference type="SMART" id="SM00906">
    <property type="entry name" value="Fungal_trans"/>
    <property type="match status" value="1"/>
</dbReference>
<keyword evidence="7" id="KW-1185">Reference proteome</keyword>
<keyword evidence="3" id="KW-0539">Nucleus</keyword>
<dbReference type="GO" id="GO:0003677">
    <property type="term" value="F:DNA binding"/>
    <property type="evidence" value="ECO:0007669"/>
    <property type="project" value="InterPro"/>
</dbReference>
<dbReference type="Gene3D" id="4.10.240.10">
    <property type="entry name" value="Zn(2)-C6 fungal-type DNA-binding domain"/>
    <property type="match status" value="1"/>
</dbReference>
<reference evidence="6" key="1">
    <citation type="journal article" date="2021" name="Nat. Commun.">
        <title>Genetic determinants of endophytism in the Arabidopsis root mycobiome.</title>
        <authorList>
            <person name="Mesny F."/>
            <person name="Miyauchi S."/>
            <person name="Thiergart T."/>
            <person name="Pickel B."/>
            <person name="Atanasova L."/>
            <person name="Karlsson M."/>
            <person name="Huettel B."/>
            <person name="Barry K.W."/>
            <person name="Haridas S."/>
            <person name="Chen C."/>
            <person name="Bauer D."/>
            <person name="Andreopoulos W."/>
            <person name="Pangilinan J."/>
            <person name="LaButti K."/>
            <person name="Riley R."/>
            <person name="Lipzen A."/>
            <person name="Clum A."/>
            <person name="Drula E."/>
            <person name="Henrissat B."/>
            <person name="Kohler A."/>
            <person name="Grigoriev I.V."/>
            <person name="Martin F.M."/>
            <person name="Hacquard S."/>
        </authorList>
    </citation>
    <scope>NUCLEOTIDE SEQUENCE</scope>
    <source>
        <strain evidence="6">MPI-CAGE-AT-0147</strain>
    </source>
</reference>
<dbReference type="GO" id="GO:0008270">
    <property type="term" value="F:zinc ion binding"/>
    <property type="evidence" value="ECO:0007669"/>
    <property type="project" value="InterPro"/>
</dbReference>
<comment type="subcellular location">
    <subcellularLocation>
        <location evidence="1">Nucleus</location>
    </subcellularLocation>
</comment>
<dbReference type="GO" id="GO:0005634">
    <property type="term" value="C:nucleus"/>
    <property type="evidence" value="ECO:0007669"/>
    <property type="project" value="UniProtKB-SubCell"/>
</dbReference>